<dbReference type="AlphaFoldDB" id="A0A4R2N543"/>
<name>A0A4R2N543_9PAST</name>
<gene>
    <name evidence="3" type="ORF">EV693_11614</name>
</gene>
<dbReference type="PIRSF" id="PIRSF020419">
    <property type="entry name" value="Fe_uptake_reg_CjrA_prd"/>
    <property type="match status" value="1"/>
</dbReference>
<protein>
    <submittedName>
        <fullName evidence="3">Putative iron-regulated protein</fullName>
    </submittedName>
</protein>
<accession>A0A4R2N543</accession>
<dbReference type="Proteomes" id="UP000295537">
    <property type="component" value="Unassembled WGS sequence"/>
</dbReference>
<evidence type="ECO:0000313" key="4">
    <source>
        <dbReference type="Proteomes" id="UP000295537"/>
    </source>
</evidence>
<evidence type="ECO:0000313" key="3">
    <source>
        <dbReference type="EMBL" id="TCP15898.1"/>
    </source>
</evidence>
<dbReference type="InterPro" id="IPR016773">
    <property type="entry name" value="Fe3_uptake_reg_CjrA_prd"/>
</dbReference>
<dbReference type="Gene3D" id="3.40.50.11550">
    <property type="match status" value="1"/>
</dbReference>
<feature type="chain" id="PRO_5020190324" evidence="1">
    <location>
        <begin position="20"/>
        <end position="273"/>
    </location>
</feature>
<dbReference type="RefSeq" id="WP_132501980.1">
    <property type="nucleotide sequence ID" value="NZ_LVXA01000001.1"/>
</dbReference>
<keyword evidence="4" id="KW-1185">Reference proteome</keyword>
<dbReference type="InterPro" id="IPR007314">
    <property type="entry name" value="Cofac_haem-bd_dom"/>
</dbReference>
<keyword evidence="1" id="KW-0732">Signal</keyword>
<reference evidence="3 4" key="1">
    <citation type="submission" date="2019-03" db="EMBL/GenBank/DDBJ databases">
        <title>Genomic Encyclopedia of Type Strains, Phase IV (KMG-IV): sequencing the most valuable type-strain genomes for metagenomic binning, comparative biology and taxonomic classification.</title>
        <authorList>
            <person name="Goeker M."/>
        </authorList>
    </citation>
    <scope>NUCLEOTIDE SEQUENCE [LARGE SCALE GENOMIC DNA]</scope>
    <source>
        <strain evidence="3 4">DSM 16380</strain>
    </source>
</reference>
<dbReference type="SUPFAM" id="SSF159501">
    <property type="entry name" value="EreA/ChaN-like"/>
    <property type="match status" value="1"/>
</dbReference>
<proteinExistence type="predicted"/>
<comment type="caution">
    <text evidence="3">The sequence shown here is derived from an EMBL/GenBank/DDBJ whole genome shotgun (WGS) entry which is preliminary data.</text>
</comment>
<feature type="signal peptide" evidence="1">
    <location>
        <begin position="1"/>
        <end position="19"/>
    </location>
</feature>
<dbReference type="CDD" id="cd14727">
    <property type="entry name" value="ChanN-like"/>
    <property type="match status" value="1"/>
</dbReference>
<evidence type="ECO:0000256" key="1">
    <source>
        <dbReference type="SAM" id="SignalP"/>
    </source>
</evidence>
<feature type="domain" description="Haem-binding uptake Tiki superfamily ChaN" evidence="2">
    <location>
        <begin position="46"/>
        <end position="241"/>
    </location>
</feature>
<evidence type="ECO:0000259" key="2">
    <source>
        <dbReference type="Pfam" id="PF04187"/>
    </source>
</evidence>
<organism evidence="3 4">
    <name type="scientific">Nicoletella semolina</name>
    <dbReference type="NCBI Taxonomy" id="271160"/>
    <lineage>
        <taxon>Bacteria</taxon>
        <taxon>Pseudomonadati</taxon>
        <taxon>Pseudomonadota</taxon>
        <taxon>Gammaproteobacteria</taxon>
        <taxon>Pasteurellales</taxon>
        <taxon>Pasteurellaceae</taxon>
        <taxon>Nicoletella</taxon>
    </lineage>
</organism>
<dbReference type="OrthoDB" id="9795827at2"/>
<dbReference type="Gene3D" id="1.10.8.760">
    <property type="entry name" value="Haem-binding uptake, Tiki superfamily, ChaN, domain 2"/>
    <property type="match status" value="1"/>
</dbReference>
<dbReference type="Pfam" id="PF04187">
    <property type="entry name" value="Cofac_haem_bdg"/>
    <property type="match status" value="1"/>
</dbReference>
<dbReference type="EMBL" id="SLXJ01000016">
    <property type="protein sequence ID" value="TCP15898.1"/>
    <property type="molecule type" value="Genomic_DNA"/>
</dbReference>
<sequence>MKKSIIEILCVICLSICLAACSTLFEPEQAQIYDIKAQKYISVESLVKQLEKSPLILVGERHDVKLHHDIQRWLIAQLHSPRSVVLEMLPSTQQKTLDQELSAIRKNMINNDRLYILPKHINWQAAWDWRQYGELVNTIVNSQHRLMGGNLDKEEIRTIMQGAYPLIGKKSTALSVQQQLEALITQAHHGVEIQDKQLKKFVQTQQFKDRRMAEILVKNKPSILIAGNVHTSKSVGVPLHLDDYEQSDYVVLKLGSKQDIEQKQADFIWITDK</sequence>